<dbReference type="CDD" id="cd00293">
    <property type="entry name" value="USP-like"/>
    <property type="match status" value="1"/>
</dbReference>
<proteinExistence type="inferred from homology"/>
<dbReference type="PRINTS" id="PR01438">
    <property type="entry name" value="UNVRSLSTRESS"/>
</dbReference>
<dbReference type="PANTHER" id="PTHR46268:SF6">
    <property type="entry name" value="UNIVERSAL STRESS PROTEIN UP12"/>
    <property type="match status" value="1"/>
</dbReference>
<gene>
    <name evidence="3" type="ORF">SAMN02745171_00603</name>
</gene>
<feature type="domain" description="UspA" evidence="2">
    <location>
        <begin position="109"/>
        <end position="260"/>
    </location>
</feature>
<comment type="similarity">
    <text evidence="1">Belongs to the universal stress protein A family.</text>
</comment>
<evidence type="ECO:0000313" key="4">
    <source>
        <dbReference type="Proteomes" id="UP000190121"/>
    </source>
</evidence>
<dbReference type="RefSeq" id="WP_234989548.1">
    <property type="nucleotide sequence ID" value="NZ_FUXE01000005.1"/>
</dbReference>
<dbReference type="Proteomes" id="UP000190121">
    <property type="component" value="Unassembled WGS sequence"/>
</dbReference>
<dbReference type="InterPro" id="IPR006016">
    <property type="entry name" value="UspA"/>
</dbReference>
<dbReference type="EMBL" id="FUXE01000005">
    <property type="protein sequence ID" value="SJZ61112.1"/>
    <property type="molecule type" value="Genomic_DNA"/>
</dbReference>
<sequence>MKKDAQEGMNTPSTNHEEKLITLAIHTFEKAQILKTMLETEGIEVYLQNVNQLLPVVSAGVRVRIKESDLPKALGLIEDSNWNRQELKEELNTLDHYVEGKPIGAVPYVLVPVDFSDFTPNVVAVAFHFAARRNLEVILLHACYVQLVTSPLMFFGEVQAIPSKGELSSHKELERSIKKMEQLEKAIKESIEKGELPKVTFQTLVRSGVAEDIILSIARQAPPIAIVMGTRGKSRRSEDLIGSVAAEVIDRAKVPVFIVPEETPVTDLAKIKNVGVATSFDQRDFVLFDRMMHLMKPNTPTYRLFNISRSAKEWSDLELRAMSEYHKVHYPNSTIEFSKLDDGDFSEALNSFIAEKEIGLVVVNTYRRNLFARFFNPGMARRMLFHAGTPLLVMHSSSWR</sequence>
<dbReference type="Pfam" id="PF00582">
    <property type="entry name" value="Usp"/>
    <property type="match status" value="1"/>
</dbReference>
<accession>A0A1T4M2F3</accession>
<evidence type="ECO:0000259" key="2">
    <source>
        <dbReference type="Pfam" id="PF00582"/>
    </source>
</evidence>
<name>A0A1T4M2F3_9PORP</name>
<keyword evidence="4" id="KW-1185">Reference proteome</keyword>
<dbReference type="Gene3D" id="3.40.50.12370">
    <property type="match status" value="1"/>
</dbReference>
<organism evidence="3 4">
    <name type="scientific">Porphyromonas circumdentaria</name>
    <dbReference type="NCBI Taxonomy" id="29524"/>
    <lineage>
        <taxon>Bacteria</taxon>
        <taxon>Pseudomonadati</taxon>
        <taxon>Bacteroidota</taxon>
        <taxon>Bacteroidia</taxon>
        <taxon>Bacteroidales</taxon>
        <taxon>Porphyromonadaceae</taxon>
        <taxon>Porphyromonas</taxon>
    </lineage>
</organism>
<dbReference type="SUPFAM" id="SSF52402">
    <property type="entry name" value="Adenine nucleotide alpha hydrolases-like"/>
    <property type="match status" value="2"/>
</dbReference>
<reference evidence="4" key="1">
    <citation type="submission" date="2017-02" db="EMBL/GenBank/DDBJ databases">
        <authorList>
            <person name="Varghese N."/>
            <person name="Submissions S."/>
        </authorList>
    </citation>
    <scope>NUCLEOTIDE SEQUENCE [LARGE SCALE GENOMIC DNA]</scope>
    <source>
        <strain evidence="4">ATCC 51356</strain>
    </source>
</reference>
<dbReference type="AlphaFoldDB" id="A0A1T4M2F3"/>
<dbReference type="PANTHER" id="PTHR46268">
    <property type="entry name" value="STRESS RESPONSE PROTEIN NHAX"/>
    <property type="match status" value="1"/>
</dbReference>
<dbReference type="InterPro" id="IPR006015">
    <property type="entry name" value="Universal_stress_UspA"/>
</dbReference>
<evidence type="ECO:0000256" key="1">
    <source>
        <dbReference type="ARBA" id="ARBA00008791"/>
    </source>
</evidence>
<dbReference type="STRING" id="29524.SAMN02745171_00603"/>
<protein>
    <submittedName>
        <fullName evidence="3">Nucleotide-binding universal stress protein, UspA family</fullName>
    </submittedName>
</protein>
<evidence type="ECO:0000313" key="3">
    <source>
        <dbReference type="EMBL" id="SJZ61112.1"/>
    </source>
</evidence>